<evidence type="ECO:0000256" key="1">
    <source>
        <dbReference type="SAM" id="MobiDB-lite"/>
    </source>
</evidence>
<dbReference type="Proteomes" id="UP000027073">
    <property type="component" value="Unassembled WGS sequence"/>
</dbReference>
<gene>
    <name evidence="2" type="ORF">PLEOSDRAFT_1107396</name>
</gene>
<sequence length="174" mass="19433">MAKGDLETLQTLETPDYIKGEISDDEMDFPTYMVPPNPDDSDILPSQVHPSYPYGNPTNPRHPAMKPRPLYDPMSKALFQDMGYDGGVTGALRWKDLALEELLPIDEAKEEAVRAELARKMASGSASNQYQAQPALPTQPTLEPTDIEDNDEDEDEADENEDEDDESEEDAEED</sequence>
<dbReference type="InParanoid" id="A0A067NLI7"/>
<accession>A0A067NLI7</accession>
<organism evidence="2 3">
    <name type="scientific">Pleurotus ostreatus (strain PC15)</name>
    <name type="common">Oyster mushroom</name>
    <dbReference type="NCBI Taxonomy" id="1137138"/>
    <lineage>
        <taxon>Eukaryota</taxon>
        <taxon>Fungi</taxon>
        <taxon>Dikarya</taxon>
        <taxon>Basidiomycota</taxon>
        <taxon>Agaricomycotina</taxon>
        <taxon>Agaricomycetes</taxon>
        <taxon>Agaricomycetidae</taxon>
        <taxon>Agaricales</taxon>
        <taxon>Pleurotineae</taxon>
        <taxon>Pleurotaceae</taxon>
        <taxon>Pleurotus</taxon>
    </lineage>
</organism>
<dbReference type="EMBL" id="KL198011">
    <property type="protein sequence ID" value="KDQ24466.1"/>
    <property type="molecule type" value="Genomic_DNA"/>
</dbReference>
<feature type="region of interest" description="Disordered" evidence="1">
    <location>
        <begin position="1"/>
        <end position="69"/>
    </location>
</feature>
<feature type="compositionally biased region" description="Polar residues" evidence="1">
    <location>
        <begin position="124"/>
        <end position="142"/>
    </location>
</feature>
<protein>
    <submittedName>
        <fullName evidence="2">Uncharacterized protein</fullName>
    </submittedName>
</protein>
<reference evidence="3" key="1">
    <citation type="journal article" date="2014" name="Proc. Natl. Acad. Sci. U.S.A.">
        <title>Extensive sampling of basidiomycete genomes demonstrates inadequacy of the white-rot/brown-rot paradigm for wood decay fungi.</title>
        <authorList>
            <person name="Riley R."/>
            <person name="Salamov A.A."/>
            <person name="Brown D.W."/>
            <person name="Nagy L.G."/>
            <person name="Floudas D."/>
            <person name="Held B.W."/>
            <person name="Levasseur A."/>
            <person name="Lombard V."/>
            <person name="Morin E."/>
            <person name="Otillar R."/>
            <person name="Lindquist E.A."/>
            <person name="Sun H."/>
            <person name="LaButti K.M."/>
            <person name="Schmutz J."/>
            <person name="Jabbour D."/>
            <person name="Luo H."/>
            <person name="Baker S.E."/>
            <person name="Pisabarro A.G."/>
            <person name="Walton J.D."/>
            <person name="Blanchette R.A."/>
            <person name="Henrissat B."/>
            <person name="Martin F."/>
            <person name="Cullen D."/>
            <person name="Hibbett D.S."/>
            <person name="Grigoriev I.V."/>
        </authorList>
    </citation>
    <scope>NUCLEOTIDE SEQUENCE [LARGE SCALE GENOMIC DNA]</scope>
    <source>
        <strain evidence="3">PC15</strain>
    </source>
</reference>
<evidence type="ECO:0000313" key="2">
    <source>
        <dbReference type="EMBL" id="KDQ24466.1"/>
    </source>
</evidence>
<dbReference type="AlphaFoldDB" id="A0A067NLI7"/>
<name>A0A067NLI7_PLEO1</name>
<feature type="compositionally biased region" description="Acidic residues" evidence="1">
    <location>
        <begin position="145"/>
        <end position="174"/>
    </location>
</feature>
<dbReference type="HOGENOM" id="CLU_120613_0_0_1"/>
<feature type="region of interest" description="Disordered" evidence="1">
    <location>
        <begin position="116"/>
        <end position="174"/>
    </location>
</feature>
<dbReference type="VEuPathDB" id="FungiDB:PLEOSDRAFT_1107396"/>
<dbReference type="STRING" id="1137138.A0A067NLI7"/>
<dbReference type="OrthoDB" id="2351920at2759"/>
<evidence type="ECO:0000313" key="3">
    <source>
        <dbReference type="Proteomes" id="UP000027073"/>
    </source>
</evidence>
<proteinExistence type="predicted"/>